<evidence type="ECO:0000256" key="6">
    <source>
        <dbReference type="ARBA" id="ARBA00022679"/>
    </source>
</evidence>
<name>A0ABS8U7N9_9GAMM</name>
<feature type="domain" description="PAC" evidence="13">
    <location>
        <begin position="85"/>
        <end position="137"/>
    </location>
</feature>
<evidence type="ECO:0000256" key="4">
    <source>
        <dbReference type="ARBA" id="ARBA00022630"/>
    </source>
</evidence>
<evidence type="ECO:0000256" key="10">
    <source>
        <dbReference type="ARBA" id="ARBA00022840"/>
    </source>
</evidence>
<gene>
    <name evidence="14" type="ORF">LTT95_01730</name>
</gene>
<dbReference type="InterPro" id="IPR011102">
    <property type="entry name" value="Sig_transdc_His_kinase_HWE"/>
</dbReference>
<dbReference type="InterPro" id="IPR013656">
    <property type="entry name" value="PAS_4"/>
</dbReference>
<keyword evidence="6" id="KW-0808">Transferase</keyword>
<dbReference type="PANTHER" id="PTHR41523">
    <property type="entry name" value="TWO-COMPONENT SYSTEM SENSOR PROTEIN"/>
    <property type="match status" value="1"/>
</dbReference>
<keyword evidence="8" id="KW-0547">Nucleotide-binding</keyword>
<proteinExistence type="predicted"/>
<evidence type="ECO:0000256" key="3">
    <source>
        <dbReference type="ARBA" id="ARBA00022553"/>
    </source>
</evidence>
<keyword evidence="3" id="KW-0597">Phosphoprotein</keyword>
<feature type="domain" description="PAS" evidence="12">
    <location>
        <begin position="11"/>
        <end position="82"/>
    </location>
</feature>
<evidence type="ECO:0000256" key="2">
    <source>
        <dbReference type="ARBA" id="ARBA00012438"/>
    </source>
</evidence>
<keyword evidence="10" id="KW-0067">ATP-binding</keyword>
<dbReference type="InterPro" id="IPR000700">
    <property type="entry name" value="PAS-assoc_C"/>
</dbReference>
<sequence>MQLAQPRDPATLRAYEALLQATPDLLYVFDLQHRFVYANDALLTMWGMRWEEAAGKTCLEVGYEPWHAAMHDEEIERVIATRAPIRGDVPFPHHAKGVRIYDYIFTPVIGADGEVEAIAGSTRDVTDRRLHEEHLELLVNELNHRVKNTLSTVQSLVRQTLGTAQDLDDGGARIESRLFALSRAHDVLTRENWHSADIHDIVEGAIAPYETEVGQRFELSGPPCRVNPQRALALAMALHELATNAVKYGALSRDDGEVHITWDCTHAGEGAAMQFTWRECGGPAVEAPKRRGFGSRLLERGLRNDLGGDVELAYAPEGVVFRATAPLESAPSETFAEAELETEAR</sequence>
<organism evidence="14 15">
    <name type="scientific">Luteimonas fraxinea</name>
    <dbReference type="NCBI Taxonomy" id="2901869"/>
    <lineage>
        <taxon>Bacteria</taxon>
        <taxon>Pseudomonadati</taxon>
        <taxon>Pseudomonadota</taxon>
        <taxon>Gammaproteobacteria</taxon>
        <taxon>Lysobacterales</taxon>
        <taxon>Lysobacteraceae</taxon>
        <taxon>Luteimonas</taxon>
    </lineage>
</organism>
<evidence type="ECO:0000256" key="11">
    <source>
        <dbReference type="ARBA" id="ARBA00023026"/>
    </source>
</evidence>
<keyword evidence="4" id="KW-0285">Flavoprotein</keyword>
<protein>
    <recommendedName>
        <fullName evidence="2">histidine kinase</fullName>
        <ecNumber evidence="2">2.7.13.3</ecNumber>
    </recommendedName>
</protein>
<dbReference type="NCBIfam" id="TIGR00229">
    <property type="entry name" value="sensory_box"/>
    <property type="match status" value="1"/>
</dbReference>
<evidence type="ECO:0000256" key="1">
    <source>
        <dbReference type="ARBA" id="ARBA00000085"/>
    </source>
</evidence>
<dbReference type="Pfam" id="PF07536">
    <property type="entry name" value="HWE_HK"/>
    <property type="match status" value="1"/>
</dbReference>
<evidence type="ECO:0000259" key="12">
    <source>
        <dbReference type="PROSITE" id="PS50112"/>
    </source>
</evidence>
<accession>A0ABS8U7N9</accession>
<evidence type="ECO:0000313" key="15">
    <source>
        <dbReference type="Proteomes" id="UP001430360"/>
    </source>
</evidence>
<dbReference type="EC" id="2.7.13.3" evidence="2"/>
<dbReference type="CDD" id="cd00130">
    <property type="entry name" value="PAS"/>
    <property type="match status" value="1"/>
</dbReference>
<dbReference type="SUPFAM" id="SSF55874">
    <property type="entry name" value="ATPase domain of HSP90 chaperone/DNA topoisomerase II/histidine kinase"/>
    <property type="match status" value="1"/>
</dbReference>
<dbReference type="SMART" id="SM00091">
    <property type="entry name" value="PAS"/>
    <property type="match status" value="1"/>
</dbReference>
<dbReference type="InterPro" id="IPR036890">
    <property type="entry name" value="HATPase_C_sf"/>
</dbReference>
<dbReference type="PROSITE" id="PS50113">
    <property type="entry name" value="PAC"/>
    <property type="match status" value="1"/>
</dbReference>
<reference evidence="14" key="2">
    <citation type="journal article" date="2022" name="Syst. Appl. Microbiol.">
        <title>Physiological and genomic characterisation of Luteimonas fraxinea sp. nov., a bacterial species associated with trees tolerant to ash dieback.</title>
        <authorList>
            <person name="Ulrich K."/>
            <person name="Becker R."/>
            <person name="Behrendt U."/>
            <person name="Kube M."/>
            <person name="Schneck V."/>
            <person name="Ulrich A."/>
        </authorList>
    </citation>
    <scope>NUCLEOTIDE SEQUENCE</scope>
    <source>
        <strain evidence="14">A1P009</strain>
    </source>
</reference>
<dbReference type="SMART" id="SM00911">
    <property type="entry name" value="HWE_HK"/>
    <property type="match status" value="1"/>
</dbReference>
<dbReference type="InterPro" id="IPR035965">
    <property type="entry name" value="PAS-like_dom_sf"/>
</dbReference>
<reference evidence="14" key="1">
    <citation type="submission" date="2021-12" db="EMBL/GenBank/DDBJ databases">
        <authorList>
            <person name="Ulrich A."/>
        </authorList>
    </citation>
    <scope>NUCLEOTIDE SEQUENCE</scope>
    <source>
        <strain evidence="14">A1P009</strain>
    </source>
</reference>
<dbReference type="EMBL" id="JAJQKU010000001">
    <property type="protein sequence ID" value="MCD9095663.1"/>
    <property type="molecule type" value="Genomic_DNA"/>
</dbReference>
<comment type="catalytic activity">
    <reaction evidence="1">
        <text>ATP + protein L-histidine = ADP + protein N-phospho-L-histidine.</text>
        <dbReference type="EC" id="2.7.13.3"/>
    </reaction>
</comment>
<dbReference type="Proteomes" id="UP001430360">
    <property type="component" value="Unassembled WGS sequence"/>
</dbReference>
<evidence type="ECO:0000256" key="8">
    <source>
        <dbReference type="ARBA" id="ARBA00022741"/>
    </source>
</evidence>
<keyword evidence="11" id="KW-0843">Virulence</keyword>
<dbReference type="Gene3D" id="3.30.450.20">
    <property type="entry name" value="PAS domain"/>
    <property type="match status" value="1"/>
</dbReference>
<dbReference type="PROSITE" id="PS50112">
    <property type="entry name" value="PAS"/>
    <property type="match status" value="1"/>
</dbReference>
<dbReference type="Pfam" id="PF08448">
    <property type="entry name" value="PAS_4"/>
    <property type="match status" value="1"/>
</dbReference>
<evidence type="ECO:0000256" key="9">
    <source>
        <dbReference type="ARBA" id="ARBA00022777"/>
    </source>
</evidence>
<keyword evidence="5" id="KW-0288">FMN</keyword>
<evidence type="ECO:0000256" key="7">
    <source>
        <dbReference type="ARBA" id="ARBA00022737"/>
    </source>
</evidence>
<dbReference type="InterPro" id="IPR000014">
    <property type="entry name" value="PAS"/>
</dbReference>
<dbReference type="PANTHER" id="PTHR41523:SF7">
    <property type="entry name" value="HISTIDINE KINASE"/>
    <property type="match status" value="1"/>
</dbReference>
<keyword evidence="7" id="KW-0677">Repeat</keyword>
<keyword evidence="9" id="KW-0418">Kinase</keyword>
<comment type="caution">
    <text evidence="14">The sequence shown here is derived from an EMBL/GenBank/DDBJ whole genome shotgun (WGS) entry which is preliminary data.</text>
</comment>
<dbReference type="RefSeq" id="WP_232134189.1">
    <property type="nucleotide sequence ID" value="NZ_JAJQKU010000001.1"/>
</dbReference>
<evidence type="ECO:0000313" key="14">
    <source>
        <dbReference type="EMBL" id="MCD9095663.1"/>
    </source>
</evidence>
<evidence type="ECO:0000259" key="13">
    <source>
        <dbReference type="PROSITE" id="PS50113"/>
    </source>
</evidence>
<dbReference type="SUPFAM" id="SSF55785">
    <property type="entry name" value="PYP-like sensor domain (PAS domain)"/>
    <property type="match status" value="1"/>
</dbReference>
<keyword evidence="15" id="KW-1185">Reference proteome</keyword>
<evidence type="ECO:0000256" key="5">
    <source>
        <dbReference type="ARBA" id="ARBA00022643"/>
    </source>
</evidence>
<dbReference type="Gene3D" id="3.30.565.10">
    <property type="entry name" value="Histidine kinase-like ATPase, C-terminal domain"/>
    <property type="match status" value="1"/>
</dbReference>